<dbReference type="Gene3D" id="3.40.50.1000">
    <property type="entry name" value="HAD superfamily/HAD-like"/>
    <property type="match status" value="1"/>
</dbReference>
<dbReference type="InterPro" id="IPR023214">
    <property type="entry name" value="HAD_sf"/>
</dbReference>
<dbReference type="SFLD" id="SFLDS00003">
    <property type="entry name" value="Haloacid_Dehalogenase"/>
    <property type="match status" value="1"/>
</dbReference>
<dbReference type="InterPro" id="IPR006439">
    <property type="entry name" value="HAD-SF_hydro_IA"/>
</dbReference>
<dbReference type="NCBIfam" id="TIGR01509">
    <property type="entry name" value="HAD-SF-IA-v3"/>
    <property type="match status" value="1"/>
</dbReference>
<evidence type="ECO:0000313" key="1">
    <source>
        <dbReference type="EMBL" id="OGE37292.1"/>
    </source>
</evidence>
<dbReference type="PANTHER" id="PTHR43611">
    <property type="entry name" value="ALPHA-D-GLUCOSE 1-PHOSPHATE PHOSPHATASE"/>
    <property type="match status" value="1"/>
</dbReference>
<evidence type="ECO:0000313" key="2">
    <source>
        <dbReference type="Proteomes" id="UP000176527"/>
    </source>
</evidence>
<accession>A0A1F5K8L7</accession>
<dbReference type="AlphaFoldDB" id="A0A1F5K8L7"/>
<dbReference type="SFLD" id="SFLDG01129">
    <property type="entry name" value="C1.5:_HAD__Beta-PGM__Phosphata"/>
    <property type="match status" value="1"/>
</dbReference>
<dbReference type="EMBL" id="MFDE01000047">
    <property type="protein sequence ID" value="OGE37292.1"/>
    <property type="molecule type" value="Genomic_DNA"/>
</dbReference>
<dbReference type="InterPro" id="IPR036412">
    <property type="entry name" value="HAD-like_sf"/>
</dbReference>
<dbReference type="Proteomes" id="UP000176527">
    <property type="component" value="Unassembled WGS sequence"/>
</dbReference>
<sequence>MIKAVIFDADGVLINGGMFSEYLAREHNLDIEKLTTFFTGSFRKALTGKADLKKILNPHLKTWGWKESVDEFMKYWFITGHEVDQNLITYIEDLRKKGIKCYLATNQEKYRIAYMLDHMGFSKIFDKVYASAHLGYRKPDMEFFAKVVEDLPEFEENEILFWDDTPENIKAANKFGIYAELYTDFSDFKKKMQRYLKT</sequence>
<dbReference type="PANTHER" id="PTHR43611:SF3">
    <property type="entry name" value="FLAVIN MONONUCLEOTIDE HYDROLASE 1, CHLOROPLATIC"/>
    <property type="match status" value="1"/>
</dbReference>
<name>A0A1F5K8L7_9BACT</name>
<protein>
    <recommendedName>
        <fullName evidence="3">FCP1 homology domain-containing protein</fullName>
    </recommendedName>
</protein>
<gene>
    <name evidence="1" type="ORF">A3F00_00995</name>
</gene>
<comment type="caution">
    <text evidence="1">The sequence shown here is derived from an EMBL/GenBank/DDBJ whole genome shotgun (WGS) entry which is preliminary data.</text>
</comment>
<evidence type="ECO:0008006" key="3">
    <source>
        <dbReference type="Google" id="ProtNLM"/>
    </source>
</evidence>
<dbReference type="SUPFAM" id="SSF56784">
    <property type="entry name" value="HAD-like"/>
    <property type="match status" value="1"/>
</dbReference>
<reference evidence="1 2" key="1">
    <citation type="journal article" date="2016" name="Nat. Commun.">
        <title>Thousands of microbial genomes shed light on interconnected biogeochemical processes in an aquifer system.</title>
        <authorList>
            <person name="Anantharaman K."/>
            <person name="Brown C.T."/>
            <person name="Hug L.A."/>
            <person name="Sharon I."/>
            <person name="Castelle C.J."/>
            <person name="Probst A.J."/>
            <person name="Thomas B.C."/>
            <person name="Singh A."/>
            <person name="Wilkins M.J."/>
            <person name="Karaoz U."/>
            <person name="Brodie E.L."/>
            <person name="Williams K.H."/>
            <person name="Hubbard S.S."/>
            <person name="Banfield J.F."/>
        </authorList>
    </citation>
    <scope>NUCLEOTIDE SEQUENCE [LARGE SCALE GENOMIC DNA]</scope>
</reference>
<proteinExistence type="predicted"/>
<dbReference type="Pfam" id="PF00702">
    <property type="entry name" value="Hydrolase"/>
    <property type="match status" value="1"/>
</dbReference>
<organism evidence="1 2">
    <name type="scientific">Candidatus Daviesbacteria bacterium RIFCSPHIGHO2_12_FULL_37_11</name>
    <dbReference type="NCBI Taxonomy" id="1797777"/>
    <lineage>
        <taxon>Bacteria</taxon>
        <taxon>Candidatus Daviesiibacteriota</taxon>
    </lineage>
</organism>